<evidence type="ECO:0000313" key="1">
    <source>
        <dbReference type="EMBL" id="HIR41486.1"/>
    </source>
</evidence>
<reference evidence="1" key="1">
    <citation type="submission" date="2020-10" db="EMBL/GenBank/DDBJ databases">
        <authorList>
            <person name="Gilroy R."/>
        </authorList>
    </citation>
    <scope>NUCLEOTIDE SEQUENCE</scope>
    <source>
        <strain evidence="1">CHK184-25365</strain>
    </source>
</reference>
<reference evidence="1" key="2">
    <citation type="journal article" date="2021" name="PeerJ">
        <title>Extensive microbial diversity within the chicken gut microbiome revealed by metagenomics and culture.</title>
        <authorList>
            <person name="Gilroy R."/>
            <person name="Ravi A."/>
            <person name="Getino M."/>
            <person name="Pursley I."/>
            <person name="Horton D.L."/>
            <person name="Alikhan N.F."/>
            <person name="Baker D."/>
            <person name="Gharbi K."/>
            <person name="Hall N."/>
            <person name="Watson M."/>
            <person name="Adriaenssens E.M."/>
            <person name="Foster-Nyarko E."/>
            <person name="Jarju S."/>
            <person name="Secka A."/>
            <person name="Antonio M."/>
            <person name="Oren A."/>
            <person name="Chaudhuri R.R."/>
            <person name="La Ragione R."/>
            <person name="Hildebrand F."/>
            <person name="Pallen M.J."/>
        </authorList>
    </citation>
    <scope>NUCLEOTIDE SEQUENCE</scope>
    <source>
        <strain evidence="1">CHK184-25365</strain>
    </source>
</reference>
<protein>
    <submittedName>
        <fullName evidence="1">Uncharacterized protein</fullName>
    </submittedName>
</protein>
<gene>
    <name evidence="1" type="ORF">IAB36_06650</name>
</gene>
<proteinExistence type="predicted"/>
<comment type="caution">
    <text evidence="1">The sequence shown here is derived from an EMBL/GenBank/DDBJ whole genome shotgun (WGS) entry which is preliminary data.</text>
</comment>
<dbReference type="AlphaFoldDB" id="A0A9D1ALP0"/>
<dbReference type="Proteomes" id="UP000886749">
    <property type="component" value="Unassembled WGS sequence"/>
</dbReference>
<accession>A0A9D1ALP0</accession>
<evidence type="ECO:0000313" key="2">
    <source>
        <dbReference type="Proteomes" id="UP000886749"/>
    </source>
</evidence>
<dbReference type="EMBL" id="DVGY01000151">
    <property type="protein sequence ID" value="HIR41486.1"/>
    <property type="molecule type" value="Genomic_DNA"/>
</dbReference>
<name>A0A9D1ALP0_9FIRM</name>
<sequence length="181" mass="20491">MRQNRPRMRRRLTAVFLLLGLLILAAVCQSLLGEEQRYTGHPLYGVEGGHALSEQVWILNRPQLRYIGTADCWVRLQLCNPSYLIWEQGELVRQPTYWMEYQTTAGYNQSAWEYQDGWYYYRIPVLPNSQGSDLDCLFDTLTCNPAVSSAGSKVSILIRVEFAPLSQGGQAAQAFAGIHGT</sequence>
<organism evidence="1 2">
    <name type="scientific">Candidatus Egerieicola pullicola</name>
    <dbReference type="NCBI Taxonomy" id="2840775"/>
    <lineage>
        <taxon>Bacteria</taxon>
        <taxon>Bacillati</taxon>
        <taxon>Bacillota</taxon>
        <taxon>Clostridia</taxon>
        <taxon>Eubacteriales</taxon>
        <taxon>Oscillospiraceae</taxon>
        <taxon>Oscillospiraceae incertae sedis</taxon>
        <taxon>Candidatus Egerieicola</taxon>
    </lineage>
</organism>